<protein>
    <submittedName>
        <fullName evidence="1">Glycosyltransferase</fullName>
    </submittedName>
</protein>
<dbReference type="PANTHER" id="PTHR36529">
    <property type="entry name" value="SLL1095 PROTEIN"/>
    <property type="match status" value="1"/>
</dbReference>
<dbReference type="RefSeq" id="WP_279248014.1">
    <property type="nucleotide sequence ID" value="NZ_SHNO01000001.1"/>
</dbReference>
<dbReference type="Gene3D" id="3.90.550.10">
    <property type="entry name" value="Spore Coat Polysaccharide Biosynthesis Protein SpsA, Chain A"/>
    <property type="match status" value="1"/>
</dbReference>
<dbReference type="InterPro" id="IPR029044">
    <property type="entry name" value="Nucleotide-diphossugar_trans"/>
</dbReference>
<gene>
    <name evidence="1" type="ORF">EYC82_02670</name>
</gene>
<organism evidence="1 2">
    <name type="scientific">Candidatus Marimicrobium litorale</name>
    <dbReference type="NCBI Taxonomy" id="2518991"/>
    <lineage>
        <taxon>Bacteria</taxon>
        <taxon>Pseudomonadati</taxon>
        <taxon>Pseudomonadota</taxon>
        <taxon>Gammaproteobacteria</taxon>
        <taxon>Cellvibrionales</taxon>
        <taxon>Halieaceae</taxon>
        <taxon>Marimicrobium</taxon>
    </lineage>
</organism>
<comment type="caution">
    <text evidence="1">The sequence shown here is derived from an EMBL/GenBank/DDBJ whole genome shotgun (WGS) entry which is preliminary data.</text>
</comment>
<evidence type="ECO:0000313" key="2">
    <source>
        <dbReference type="Proteomes" id="UP001143304"/>
    </source>
</evidence>
<proteinExistence type="predicted"/>
<dbReference type="EMBL" id="SHNO01000001">
    <property type="protein sequence ID" value="MCX2976259.1"/>
    <property type="molecule type" value="Genomic_DNA"/>
</dbReference>
<dbReference type="Pfam" id="PF09837">
    <property type="entry name" value="DUF2064"/>
    <property type="match status" value="1"/>
</dbReference>
<keyword evidence="2" id="KW-1185">Reference proteome</keyword>
<accession>A0ABT3T425</accession>
<sequence length="216" mass="23701">MNADLASPRVCLIQFSREPVPGRVKTRLLPYLSPQQACDLHCELTQWTATQLVNSDLGEVELCVAGGLDFPLFHSCRQLGVSRLSRQHGKDLGERMFHALCGRLAHFDCVILVGSDCPSIDGDYLRQAVVALEEAPVVLGPALDGGYVLIGARCVRETMFQDIPWGTERVLACTRAALDRAGVPFTELPALADIDRPEDMHLWQSIRQGVGAHISK</sequence>
<dbReference type="SUPFAM" id="SSF53448">
    <property type="entry name" value="Nucleotide-diphospho-sugar transferases"/>
    <property type="match status" value="1"/>
</dbReference>
<name>A0ABT3T425_9GAMM</name>
<dbReference type="NCBIfam" id="TIGR04282">
    <property type="entry name" value="glyco_like_cofC"/>
    <property type="match status" value="1"/>
</dbReference>
<reference evidence="1" key="1">
    <citation type="submission" date="2019-02" db="EMBL/GenBank/DDBJ databases">
        <authorList>
            <person name="Li S.-H."/>
        </authorList>
    </citation>
    <scope>NUCLEOTIDE SEQUENCE</scope>
    <source>
        <strain evidence="1">IMCC11814</strain>
    </source>
</reference>
<dbReference type="InterPro" id="IPR018641">
    <property type="entry name" value="Trfase_1_rSAM/seldom-assoc"/>
</dbReference>
<dbReference type="Proteomes" id="UP001143304">
    <property type="component" value="Unassembled WGS sequence"/>
</dbReference>
<dbReference type="PANTHER" id="PTHR36529:SF1">
    <property type="entry name" value="GLYCOSYLTRANSFERASE"/>
    <property type="match status" value="1"/>
</dbReference>
<evidence type="ECO:0000313" key="1">
    <source>
        <dbReference type="EMBL" id="MCX2976259.1"/>
    </source>
</evidence>